<dbReference type="InterPro" id="IPR007527">
    <property type="entry name" value="Znf_SWIM"/>
</dbReference>
<keyword evidence="1" id="KW-0862">Zinc</keyword>
<evidence type="ECO:0000313" key="5">
    <source>
        <dbReference type="Proteomes" id="UP001219518"/>
    </source>
</evidence>
<keyword evidence="1" id="KW-0479">Metal-binding</keyword>
<feature type="compositionally biased region" description="Basic and acidic residues" evidence="2">
    <location>
        <begin position="158"/>
        <end position="174"/>
    </location>
</feature>
<evidence type="ECO:0000313" key="4">
    <source>
        <dbReference type="EMBL" id="KAK3916599.1"/>
    </source>
</evidence>
<feature type="domain" description="SWIM-type" evidence="3">
    <location>
        <begin position="776"/>
        <end position="807"/>
    </location>
</feature>
<dbReference type="GO" id="GO:0008270">
    <property type="term" value="F:zinc ion binding"/>
    <property type="evidence" value="ECO:0007669"/>
    <property type="project" value="UniProtKB-KW"/>
</dbReference>
<dbReference type="PANTHER" id="PTHR35385">
    <property type="entry name" value="PROTEIN B, PUTATIVE-RELATED-RELATED"/>
    <property type="match status" value="1"/>
</dbReference>
<feature type="region of interest" description="Disordered" evidence="2">
    <location>
        <begin position="105"/>
        <end position="183"/>
    </location>
</feature>
<dbReference type="PROSITE" id="PS50966">
    <property type="entry name" value="ZF_SWIM"/>
    <property type="match status" value="1"/>
</dbReference>
<comment type="caution">
    <text evidence="4">The sequence shown here is derived from an EMBL/GenBank/DDBJ whole genome shotgun (WGS) entry which is preliminary data.</text>
</comment>
<evidence type="ECO:0000256" key="2">
    <source>
        <dbReference type="SAM" id="MobiDB-lite"/>
    </source>
</evidence>
<organism evidence="4 5">
    <name type="scientific">Frankliniella fusca</name>
    <dbReference type="NCBI Taxonomy" id="407009"/>
    <lineage>
        <taxon>Eukaryota</taxon>
        <taxon>Metazoa</taxon>
        <taxon>Ecdysozoa</taxon>
        <taxon>Arthropoda</taxon>
        <taxon>Hexapoda</taxon>
        <taxon>Insecta</taxon>
        <taxon>Pterygota</taxon>
        <taxon>Neoptera</taxon>
        <taxon>Paraneoptera</taxon>
        <taxon>Thysanoptera</taxon>
        <taxon>Terebrantia</taxon>
        <taxon>Thripoidea</taxon>
        <taxon>Thripidae</taxon>
        <taxon>Frankliniella</taxon>
    </lineage>
</organism>
<gene>
    <name evidence="4" type="ORF">KUF71_025713</name>
</gene>
<dbReference type="EMBL" id="JAHWGI010000547">
    <property type="protein sequence ID" value="KAK3916599.1"/>
    <property type="molecule type" value="Genomic_DNA"/>
</dbReference>
<protein>
    <submittedName>
        <fullName evidence="4">Merlin</fullName>
    </submittedName>
</protein>
<feature type="compositionally biased region" description="Acidic residues" evidence="2">
    <location>
        <begin position="144"/>
        <end position="157"/>
    </location>
</feature>
<dbReference type="Proteomes" id="UP001219518">
    <property type="component" value="Unassembled WGS sequence"/>
</dbReference>
<feature type="region of interest" description="Disordered" evidence="2">
    <location>
        <begin position="64"/>
        <end position="91"/>
    </location>
</feature>
<keyword evidence="1" id="KW-0863">Zinc-finger</keyword>
<proteinExistence type="predicted"/>
<sequence>MKSLNPCQTFHVVTINKPTKPSPLSDISNHVVKSVSSSSNLHQQNVSLSYSCIQPFQKVGDTTKNQKACTHSKNRLSLSNNHARDRNPSDGVIVRARDIAANLLCSSDSSSGKTSDPPRPSSPLTHPIPEVIPPDKTHDADCLSSDDTDLSDLSDAFEPEKNSHLENSRQHTAEQIKTTKRNRKVAGCRKSSDDIATIVEKARERSLSDPLFQKIHEKMPSLMADYVITEAELSENPVNPEDGEYWTATLRVNIDNKSDALEWLSNYENASSCDFRVTKCKKTNNSKRLVLKREYHCHHDTKPKEKSNNGPKKSKNWISKHTNCRSIIRFTIKQKSMAWSSDYLLKEYPCEIFIRHHHNHPVKCADAQRLRRPNQEVKEKFLKLFAQGHSPISAIETHKFDLMMEHGDNFNFILADGSRCPSNFWVYKLYKKVCVGHYGPQSGEGIIKTLRDYALKYNKEMGSECMKVEILNDNDLVVALCTPLMQRTHELLPSSGEMIYVDSSGNMDALNCRVFPVMTHSVAGALPLGIMIVSSESEEVLAVAFNILKSILPPKAFYGRGAAVGPKIAMTDDCPNERNAIRSAIPGIILLLCLFHVLQAFWRYLWNREHNVALKNRPELFYVLRDLAYAPYENTFNQRKEEALENPMLLSHTLVLNHIEKFLGRSKEWALFQRLDLLTRGNNTNNYSEATMKLIKDKVLGRTKAFNPVQLVDFLVTRFPAYIEMRISDVLNNRSMNTFKSRYFLRPEKLENLISEKLPSPPDCYKVSNTSKTTSYIVMMSEEICSCPEGKSGKPCKHLCKVVKDFNLSSSQLLPREQLGGKN</sequence>
<dbReference type="PANTHER" id="PTHR35385:SF2">
    <property type="entry name" value="PROTEIN B, PUTATIVE-RELATED"/>
    <property type="match status" value="1"/>
</dbReference>
<feature type="compositionally biased region" description="Polar residues" evidence="2">
    <location>
        <begin position="64"/>
        <end position="81"/>
    </location>
</feature>
<dbReference type="AlphaFoldDB" id="A0AAE1H8T9"/>
<reference evidence="4" key="2">
    <citation type="journal article" date="2023" name="BMC Genomics">
        <title>Pest status, molecular evolution, and epigenetic factors derived from the genome assembly of Frankliniella fusca, a thysanopteran phytovirus vector.</title>
        <authorList>
            <person name="Catto M.A."/>
            <person name="Labadie P.E."/>
            <person name="Jacobson A.L."/>
            <person name="Kennedy G.G."/>
            <person name="Srinivasan R."/>
            <person name="Hunt B.G."/>
        </authorList>
    </citation>
    <scope>NUCLEOTIDE SEQUENCE</scope>
    <source>
        <strain evidence="4">PL_HMW_Pooled</strain>
    </source>
</reference>
<accession>A0AAE1H8T9</accession>
<feature type="compositionally biased region" description="Basic and acidic residues" evidence="2">
    <location>
        <begin position="297"/>
        <end position="307"/>
    </location>
</feature>
<evidence type="ECO:0000256" key="1">
    <source>
        <dbReference type="PROSITE-ProRule" id="PRU00325"/>
    </source>
</evidence>
<feature type="region of interest" description="Disordered" evidence="2">
    <location>
        <begin position="297"/>
        <end position="316"/>
    </location>
</feature>
<keyword evidence="5" id="KW-1185">Reference proteome</keyword>
<name>A0AAE1H8T9_9NEOP</name>
<evidence type="ECO:0000259" key="3">
    <source>
        <dbReference type="PROSITE" id="PS50966"/>
    </source>
</evidence>
<reference evidence="4" key="1">
    <citation type="submission" date="2021-07" db="EMBL/GenBank/DDBJ databases">
        <authorList>
            <person name="Catto M.A."/>
            <person name="Jacobson A."/>
            <person name="Kennedy G."/>
            <person name="Labadie P."/>
            <person name="Hunt B.G."/>
            <person name="Srinivasan R."/>
        </authorList>
    </citation>
    <scope>NUCLEOTIDE SEQUENCE</scope>
    <source>
        <strain evidence="4">PL_HMW_Pooled</strain>
        <tissue evidence="4">Head</tissue>
    </source>
</reference>